<evidence type="ECO:0000256" key="1">
    <source>
        <dbReference type="SAM" id="MobiDB-lite"/>
    </source>
</evidence>
<proteinExistence type="predicted"/>
<dbReference type="EMBL" id="JEME01000943">
    <property type="protein sequence ID" value="KYG08585.1"/>
    <property type="molecule type" value="Genomic_DNA"/>
</dbReference>
<accession>A0A150TV56</accession>
<evidence type="ECO:0000313" key="2">
    <source>
        <dbReference type="EMBL" id="KYG08585.1"/>
    </source>
</evidence>
<comment type="caution">
    <text evidence="2">The sequence shown here is derived from an EMBL/GenBank/DDBJ whole genome shotgun (WGS) entry which is preliminary data.</text>
</comment>
<organism evidence="2 3">
    <name type="scientific">Sorangium cellulosum</name>
    <name type="common">Polyangium cellulosum</name>
    <dbReference type="NCBI Taxonomy" id="56"/>
    <lineage>
        <taxon>Bacteria</taxon>
        <taxon>Pseudomonadati</taxon>
        <taxon>Myxococcota</taxon>
        <taxon>Polyangia</taxon>
        <taxon>Polyangiales</taxon>
        <taxon>Polyangiaceae</taxon>
        <taxon>Sorangium</taxon>
    </lineage>
</organism>
<dbReference type="Proteomes" id="UP000075502">
    <property type="component" value="Unassembled WGS sequence"/>
</dbReference>
<dbReference type="AlphaFoldDB" id="A0A150TV56"/>
<sequence length="59" mass="6136">MAWRADRSVGCPRQSFQLIAGLDALDNVEVPLRVRGMDARGTSSPCSSNSVASATQAAG</sequence>
<name>A0A150TV56_SORCE</name>
<feature type="region of interest" description="Disordered" evidence="1">
    <location>
        <begin position="36"/>
        <end position="59"/>
    </location>
</feature>
<protein>
    <submittedName>
        <fullName evidence="2">Uncharacterized protein</fullName>
    </submittedName>
</protein>
<gene>
    <name evidence="2" type="ORF">BE21_22825</name>
</gene>
<reference evidence="2 3" key="1">
    <citation type="submission" date="2014-02" db="EMBL/GenBank/DDBJ databases">
        <title>The small core and large imbalanced accessory genome model reveals a collaborative survival strategy of Sorangium cellulosum strains in nature.</title>
        <authorList>
            <person name="Han K."/>
            <person name="Peng R."/>
            <person name="Blom J."/>
            <person name="Li Y.-Z."/>
        </authorList>
    </citation>
    <scope>NUCLEOTIDE SEQUENCE [LARGE SCALE GENOMIC DNA]</scope>
    <source>
        <strain evidence="2 3">So0007-03</strain>
    </source>
</reference>
<feature type="compositionally biased region" description="Low complexity" evidence="1">
    <location>
        <begin position="43"/>
        <end position="53"/>
    </location>
</feature>
<evidence type="ECO:0000313" key="3">
    <source>
        <dbReference type="Proteomes" id="UP000075502"/>
    </source>
</evidence>